<keyword evidence="3" id="KW-1185">Reference proteome</keyword>
<dbReference type="EMBL" id="CAVLGL010000085">
    <property type="protein sequence ID" value="CAK1590419.1"/>
    <property type="molecule type" value="Genomic_DNA"/>
</dbReference>
<feature type="transmembrane region" description="Helical" evidence="1">
    <location>
        <begin position="19"/>
        <end position="48"/>
    </location>
</feature>
<evidence type="ECO:0000256" key="1">
    <source>
        <dbReference type="SAM" id="Phobius"/>
    </source>
</evidence>
<keyword evidence="1" id="KW-0472">Membrane</keyword>
<organism evidence="2 3">
    <name type="scientific">Parnassius mnemosyne</name>
    <name type="common">clouded apollo</name>
    <dbReference type="NCBI Taxonomy" id="213953"/>
    <lineage>
        <taxon>Eukaryota</taxon>
        <taxon>Metazoa</taxon>
        <taxon>Ecdysozoa</taxon>
        <taxon>Arthropoda</taxon>
        <taxon>Hexapoda</taxon>
        <taxon>Insecta</taxon>
        <taxon>Pterygota</taxon>
        <taxon>Neoptera</taxon>
        <taxon>Endopterygota</taxon>
        <taxon>Lepidoptera</taxon>
        <taxon>Glossata</taxon>
        <taxon>Ditrysia</taxon>
        <taxon>Papilionoidea</taxon>
        <taxon>Papilionidae</taxon>
        <taxon>Parnassiinae</taxon>
        <taxon>Parnassini</taxon>
        <taxon>Parnassius</taxon>
        <taxon>Driopa</taxon>
    </lineage>
</organism>
<evidence type="ECO:0008006" key="4">
    <source>
        <dbReference type="Google" id="ProtNLM"/>
    </source>
</evidence>
<protein>
    <recommendedName>
        <fullName evidence="4">ER-bound oxygenase mpaB/mpaB'/Rubber oxygenase catalytic domain-containing protein</fullName>
    </recommendedName>
</protein>
<evidence type="ECO:0000313" key="2">
    <source>
        <dbReference type="EMBL" id="CAK1590419.1"/>
    </source>
</evidence>
<sequence>MKLPEWFDEKLFNRGRKFYWQYCFGLAGVLSPGIIAVFAVPTILEVLVGSRRSSSKYTAFKRYMSTSLHHSSWFRYELKPGTLSWKSLYTVRSRHLTAGRAARLKKQGTISQRDLALTQFGFIGFVVLKPDNFGVRQLEDGDWDAYNYFWRVIGYMIGLEDRYNLCRRNMDETRKVCQIILDHVFTPCLENVPEYFEHMSRVMIDGMWAVNPAMETGSLLYSTKNLANVPGYVWTESERVALQARLRKQLNGKHDNIGVESTSLILKSSVEGLPERPPRLLFVKDYDTIESAPEYKKLSLASKYKLSLTSLMIAFYTTSIGRWLLNFYYIMILYMIQYFPYVAFFIYGIKDSYTNIFTEDPVDDTPPKPNSEYYKPQPPEPWYKALLSFW</sequence>
<accession>A0AAV1L7N9</accession>
<name>A0AAV1L7N9_9NEOP</name>
<dbReference type="Proteomes" id="UP001314205">
    <property type="component" value="Unassembled WGS sequence"/>
</dbReference>
<dbReference type="AlphaFoldDB" id="A0AAV1L7N9"/>
<keyword evidence="1" id="KW-1133">Transmembrane helix</keyword>
<gene>
    <name evidence="2" type="ORF">PARMNEM_LOCUS10783</name>
</gene>
<dbReference type="PANTHER" id="PTHR37159:SF1">
    <property type="entry name" value="GH11867P"/>
    <property type="match status" value="1"/>
</dbReference>
<comment type="caution">
    <text evidence="2">The sequence shown here is derived from an EMBL/GenBank/DDBJ whole genome shotgun (WGS) entry which is preliminary data.</text>
</comment>
<reference evidence="2 3" key="1">
    <citation type="submission" date="2023-11" db="EMBL/GenBank/DDBJ databases">
        <authorList>
            <person name="Hedman E."/>
            <person name="Englund M."/>
            <person name="Stromberg M."/>
            <person name="Nyberg Akerstrom W."/>
            <person name="Nylinder S."/>
            <person name="Jareborg N."/>
            <person name="Kallberg Y."/>
            <person name="Kronander E."/>
        </authorList>
    </citation>
    <scope>NUCLEOTIDE SEQUENCE [LARGE SCALE GENOMIC DNA]</scope>
</reference>
<feature type="transmembrane region" description="Helical" evidence="1">
    <location>
        <begin position="331"/>
        <end position="349"/>
    </location>
</feature>
<keyword evidence="1" id="KW-0812">Transmembrane</keyword>
<proteinExistence type="predicted"/>
<evidence type="ECO:0000313" key="3">
    <source>
        <dbReference type="Proteomes" id="UP001314205"/>
    </source>
</evidence>
<dbReference type="PANTHER" id="PTHR37159">
    <property type="entry name" value="GH11867P"/>
    <property type="match status" value="1"/>
</dbReference>